<comment type="caution">
    <text evidence="1">The sequence shown here is derived from an EMBL/GenBank/DDBJ whole genome shotgun (WGS) entry which is preliminary data.</text>
</comment>
<gene>
    <name evidence="1" type="ORF">UY98_C0037G0004</name>
</gene>
<sequence>MKTRETVALPTAAPTTMMVANIMSSEAIENTQ</sequence>
<evidence type="ECO:0000313" key="1">
    <source>
        <dbReference type="EMBL" id="KKW45833.1"/>
    </source>
</evidence>
<dbReference type="AlphaFoldDB" id="A0A0G1YQZ2"/>
<dbReference type="EMBL" id="LCSD01000037">
    <property type="protein sequence ID" value="KKW45833.1"/>
    <property type="molecule type" value="Genomic_DNA"/>
</dbReference>
<name>A0A0G1YQZ2_9BACT</name>
<protein>
    <submittedName>
        <fullName evidence="1">Uncharacterized protein</fullName>
    </submittedName>
</protein>
<organism evidence="1 2">
    <name type="scientific">Candidatus Kaiserbacteria bacterium GW2011_GWA2_58_9</name>
    <dbReference type="NCBI Taxonomy" id="1618672"/>
    <lineage>
        <taxon>Bacteria</taxon>
        <taxon>Candidatus Kaiseribacteriota</taxon>
    </lineage>
</organism>
<dbReference type="Proteomes" id="UP000034789">
    <property type="component" value="Unassembled WGS sequence"/>
</dbReference>
<evidence type="ECO:0000313" key="2">
    <source>
        <dbReference type="Proteomes" id="UP000034789"/>
    </source>
</evidence>
<reference evidence="1 2" key="1">
    <citation type="journal article" date="2015" name="Nature">
        <title>rRNA introns, odd ribosomes, and small enigmatic genomes across a large radiation of phyla.</title>
        <authorList>
            <person name="Brown C.T."/>
            <person name="Hug L.A."/>
            <person name="Thomas B.C."/>
            <person name="Sharon I."/>
            <person name="Castelle C.J."/>
            <person name="Singh A."/>
            <person name="Wilkins M.J."/>
            <person name="Williams K.H."/>
            <person name="Banfield J.F."/>
        </authorList>
    </citation>
    <scope>NUCLEOTIDE SEQUENCE [LARGE SCALE GENOMIC DNA]</scope>
</reference>
<accession>A0A0G1YQZ2</accession>
<proteinExistence type="predicted"/>